<keyword evidence="1" id="KW-0812">Transmembrane</keyword>
<reference evidence="2 3" key="1">
    <citation type="journal article" date="2023" name="Sci. Data">
        <title>Genome assembly of the Korean intertidal mud-creeper Batillaria attramentaria.</title>
        <authorList>
            <person name="Patra A.K."/>
            <person name="Ho P.T."/>
            <person name="Jun S."/>
            <person name="Lee S.J."/>
            <person name="Kim Y."/>
            <person name="Won Y.J."/>
        </authorList>
    </citation>
    <scope>NUCLEOTIDE SEQUENCE [LARGE SCALE GENOMIC DNA]</scope>
    <source>
        <strain evidence="2">Wonlab-2016</strain>
    </source>
</reference>
<dbReference type="AlphaFoldDB" id="A0ABD0LL14"/>
<dbReference type="Proteomes" id="UP001519460">
    <property type="component" value="Unassembled WGS sequence"/>
</dbReference>
<keyword evidence="1" id="KW-1133">Transmembrane helix</keyword>
<feature type="transmembrane region" description="Helical" evidence="1">
    <location>
        <begin position="16"/>
        <end position="35"/>
    </location>
</feature>
<gene>
    <name evidence="2" type="ORF">BaRGS_00008985</name>
</gene>
<keyword evidence="1" id="KW-0472">Membrane</keyword>
<sequence length="80" mass="8629">MGVFGAVAKSILRSPAIGLIVFLFIVDFIGGDFVFSCPCDKEAGDRKAIRKFYTSMFLICPTLTFVGIGTTDSIDFPIGI</sequence>
<evidence type="ECO:0000313" key="3">
    <source>
        <dbReference type="Proteomes" id="UP001519460"/>
    </source>
</evidence>
<keyword evidence="3" id="KW-1185">Reference proteome</keyword>
<protein>
    <submittedName>
        <fullName evidence="2">Uncharacterized protein</fullName>
    </submittedName>
</protein>
<dbReference type="EMBL" id="JACVVK020000042">
    <property type="protein sequence ID" value="KAK7499644.1"/>
    <property type="molecule type" value="Genomic_DNA"/>
</dbReference>
<feature type="transmembrane region" description="Helical" evidence="1">
    <location>
        <begin position="56"/>
        <end position="74"/>
    </location>
</feature>
<accession>A0ABD0LL14</accession>
<evidence type="ECO:0000256" key="1">
    <source>
        <dbReference type="SAM" id="Phobius"/>
    </source>
</evidence>
<organism evidence="2 3">
    <name type="scientific">Batillaria attramentaria</name>
    <dbReference type="NCBI Taxonomy" id="370345"/>
    <lineage>
        <taxon>Eukaryota</taxon>
        <taxon>Metazoa</taxon>
        <taxon>Spiralia</taxon>
        <taxon>Lophotrochozoa</taxon>
        <taxon>Mollusca</taxon>
        <taxon>Gastropoda</taxon>
        <taxon>Caenogastropoda</taxon>
        <taxon>Sorbeoconcha</taxon>
        <taxon>Cerithioidea</taxon>
        <taxon>Batillariidae</taxon>
        <taxon>Batillaria</taxon>
    </lineage>
</organism>
<comment type="caution">
    <text evidence="2">The sequence shown here is derived from an EMBL/GenBank/DDBJ whole genome shotgun (WGS) entry which is preliminary data.</text>
</comment>
<proteinExistence type="predicted"/>
<evidence type="ECO:0000313" key="2">
    <source>
        <dbReference type="EMBL" id="KAK7499644.1"/>
    </source>
</evidence>
<name>A0ABD0LL14_9CAEN</name>